<dbReference type="Pfam" id="PF02545">
    <property type="entry name" value="Maf"/>
    <property type="match status" value="1"/>
</dbReference>
<reference evidence="4 5" key="1">
    <citation type="journal article" date="2016" name="Nat. Commun.">
        <title>Thousands of microbial genomes shed light on interconnected biogeochemical processes in an aquifer system.</title>
        <authorList>
            <person name="Anantharaman K."/>
            <person name="Brown C.T."/>
            <person name="Hug L.A."/>
            <person name="Sharon I."/>
            <person name="Castelle C.J."/>
            <person name="Probst A.J."/>
            <person name="Thomas B.C."/>
            <person name="Singh A."/>
            <person name="Wilkins M.J."/>
            <person name="Karaoz U."/>
            <person name="Brodie E.L."/>
            <person name="Williams K.H."/>
            <person name="Hubbard S.S."/>
            <person name="Banfield J.F."/>
        </authorList>
    </citation>
    <scope>NUCLEOTIDE SEQUENCE [LARGE SCALE GENOMIC DNA]</scope>
</reference>
<accession>A0A1G2M4F2</accession>
<evidence type="ECO:0000256" key="1">
    <source>
        <dbReference type="ARBA" id="ARBA00001968"/>
    </source>
</evidence>
<evidence type="ECO:0000313" key="4">
    <source>
        <dbReference type="EMBL" id="OHA18790.1"/>
    </source>
</evidence>
<evidence type="ECO:0000256" key="2">
    <source>
        <dbReference type="ARBA" id="ARBA00022801"/>
    </source>
</evidence>
<dbReference type="InterPro" id="IPR003697">
    <property type="entry name" value="Maf-like"/>
</dbReference>
<dbReference type="CDD" id="cd00555">
    <property type="entry name" value="Maf"/>
    <property type="match status" value="1"/>
</dbReference>
<keyword evidence="3" id="KW-0546">Nucleotide metabolism</keyword>
<comment type="similarity">
    <text evidence="3">Belongs to the Maf family.</text>
</comment>
<dbReference type="PANTHER" id="PTHR43213:SF5">
    <property type="entry name" value="BIFUNCTIONAL DTTP_UTP PYROPHOSPHATASE_METHYLTRANSFERASE PROTEIN-RELATED"/>
    <property type="match status" value="1"/>
</dbReference>
<dbReference type="NCBIfam" id="TIGR00172">
    <property type="entry name" value="maf"/>
    <property type="match status" value="1"/>
</dbReference>
<evidence type="ECO:0000256" key="3">
    <source>
        <dbReference type="HAMAP-Rule" id="MF_00528"/>
    </source>
</evidence>
<keyword evidence="3" id="KW-0963">Cytoplasm</keyword>
<comment type="catalytic activity">
    <reaction evidence="3">
        <text>a 2'-deoxyribonucleoside 5'-triphosphate + H2O = a 2'-deoxyribonucleoside 5'-phosphate + diphosphate + H(+)</text>
        <dbReference type="Rhea" id="RHEA:44644"/>
        <dbReference type="ChEBI" id="CHEBI:15377"/>
        <dbReference type="ChEBI" id="CHEBI:15378"/>
        <dbReference type="ChEBI" id="CHEBI:33019"/>
        <dbReference type="ChEBI" id="CHEBI:61560"/>
        <dbReference type="ChEBI" id="CHEBI:65317"/>
        <dbReference type="EC" id="3.6.1.9"/>
    </reaction>
</comment>
<dbReference type="Proteomes" id="UP000178873">
    <property type="component" value="Unassembled WGS sequence"/>
</dbReference>
<dbReference type="PIRSF" id="PIRSF006305">
    <property type="entry name" value="Maf"/>
    <property type="match status" value="1"/>
</dbReference>
<feature type="active site" description="Proton acceptor" evidence="3">
    <location>
        <position position="69"/>
    </location>
</feature>
<dbReference type="GO" id="GO:0047429">
    <property type="term" value="F:nucleoside triphosphate diphosphatase activity"/>
    <property type="evidence" value="ECO:0007669"/>
    <property type="project" value="UniProtKB-EC"/>
</dbReference>
<gene>
    <name evidence="4" type="ORF">A2664_04765</name>
</gene>
<name>A0A1G2M4F2_9BACT</name>
<sequence length="190" mass="21017">MKKLILASQSLGRRKVLEDAGFVFEVFPSNYIEDMTLPLLPHELATHLSRGKAQDVAQKNPEAIVIGADTFVVYEGKLLGKPLTKENARKMLKLLSGSVHAMLSGLTVIHAGREITKLVETKIWFKSFSEKEIDEYVETGESLEKAGGYAYQGVGKKFVERIEGSETNILGLPIEVLKEVLQEFGVAVLK</sequence>
<dbReference type="SUPFAM" id="SSF52972">
    <property type="entry name" value="ITPase-like"/>
    <property type="match status" value="1"/>
</dbReference>
<dbReference type="GO" id="GO:0005737">
    <property type="term" value="C:cytoplasm"/>
    <property type="evidence" value="ECO:0007669"/>
    <property type="project" value="UniProtKB-SubCell"/>
</dbReference>
<comment type="subcellular location">
    <subcellularLocation>
        <location evidence="3">Cytoplasm</location>
    </subcellularLocation>
</comment>
<dbReference type="AlphaFoldDB" id="A0A1G2M4F2"/>
<keyword evidence="2 3" id="KW-0378">Hydrolase</keyword>
<comment type="caution">
    <text evidence="4">The sequence shown here is derived from an EMBL/GenBank/DDBJ whole genome shotgun (WGS) entry which is preliminary data.</text>
</comment>
<dbReference type="PANTHER" id="PTHR43213">
    <property type="entry name" value="BIFUNCTIONAL DTTP/UTP PYROPHOSPHATASE/METHYLTRANSFERASE PROTEIN-RELATED"/>
    <property type="match status" value="1"/>
</dbReference>
<dbReference type="GO" id="GO:0009117">
    <property type="term" value="P:nucleotide metabolic process"/>
    <property type="evidence" value="ECO:0007669"/>
    <property type="project" value="UniProtKB-KW"/>
</dbReference>
<protein>
    <recommendedName>
        <fullName evidence="3">Nucleoside triphosphate pyrophosphatase</fullName>
        <ecNumber evidence="3">3.6.1.9</ecNumber>
    </recommendedName>
    <alternativeName>
        <fullName evidence="3">Nucleotide pyrophosphatase</fullName>
        <shortName evidence="3">Nucleotide PPase</shortName>
    </alternativeName>
</protein>
<dbReference type="Gene3D" id="3.90.950.10">
    <property type="match status" value="1"/>
</dbReference>
<comment type="function">
    <text evidence="3">Nucleoside triphosphate pyrophosphatase. May have a dual role in cell division arrest and in preventing the incorporation of modified nucleotides into cellular nucleic acids.</text>
</comment>
<comment type="cofactor">
    <cofactor evidence="1 3">
        <name>a divalent metal cation</name>
        <dbReference type="ChEBI" id="CHEBI:60240"/>
    </cofactor>
</comment>
<evidence type="ECO:0000313" key="5">
    <source>
        <dbReference type="Proteomes" id="UP000178873"/>
    </source>
</evidence>
<comment type="catalytic activity">
    <reaction evidence="3">
        <text>a ribonucleoside 5'-triphosphate + H2O = a ribonucleoside 5'-phosphate + diphosphate + H(+)</text>
        <dbReference type="Rhea" id="RHEA:23996"/>
        <dbReference type="ChEBI" id="CHEBI:15377"/>
        <dbReference type="ChEBI" id="CHEBI:15378"/>
        <dbReference type="ChEBI" id="CHEBI:33019"/>
        <dbReference type="ChEBI" id="CHEBI:58043"/>
        <dbReference type="ChEBI" id="CHEBI:61557"/>
        <dbReference type="EC" id="3.6.1.9"/>
    </reaction>
</comment>
<proteinExistence type="inferred from homology"/>
<dbReference type="STRING" id="1802301.A2664_04765"/>
<comment type="caution">
    <text evidence="3">Lacks conserved residue(s) required for the propagation of feature annotation.</text>
</comment>
<organism evidence="4 5">
    <name type="scientific">Candidatus Taylorbacteria bacterium RIFCSPHIGHO2_01_FULL_46_22b</name>
    <dbReference type="NCBI Taxonomy" id="1802301"/>
    <lineage>
        <taxon>Bacteria</taxon>
        <taxon>Candidatus Tayloriibacteriota</taxon>
    </lineage>
</organism>
<dbReference type="InterPro" id="IPR029001">
    <property type="entry name" value="ITPase-like_fam"/>
</dbReference>
<dbReference type="EC" id="3.6.1.9" evidence="3"/>
<dbReference type="EMBL" id="MHRF01000001">
    <property type="protein sequence ID" value="OHA18790.1"/>
    <property type="molecule type" value="Genomic_DNA"/>
</dbReference>
<dbReference type="HAMAP" id="MF_00528">
    <property type="entry name" value="Maf"/>
    <property type="match status" value="1"/>
</dbReference>